<dbReference type="EMBL" id="NPIC01000003">
    <property type="protein sequence ID" value="RDL38122.1"/>
    <property type="molecule type" value="Genomic_DNA"/>
</dbReference>
<sequence length="176" mass="19295">MATEVGGFIQYAGPLSKIPKDSPGFLLFSQYVAAIDALDRSSQLAIQLQHILSHDAVFVTNGGPPVPAAQVPEMLKMREGMLAEFYHLDDIKVVFMEYEDGRMNLMCETTSVSVFKGDEKREDVKVNELLILQLAPANDGLGVGGLWVTEVKTYMDAGPVMTKAKAVREATRDCVK</sequence>
<comment type="caution">
    <text evidence="1">The sequence shown here is derived from an EMBL/GenBank/DDBJ whole genome shotgun (WGS) entry which is preliminary data.</text>
</comment>
<protein>
    <recommendedName>
        <fullName evidence="3">SnoaL-like domain-containing protein</fullName>
    </recommendedName>
</protein>
<name>A0A370TRG4_9HELO</name>
<accession>A0A370TRG4</accession>
<keyword evidence="2" id="KW-1185">Reference proteome</keyword>
<dbReference type="GeneID" id="43598404"/>
<evidence type="ECO:0000313" key="2">
    <source>
        <dbReference type="Proteomes" id="UP000254866"/>
    </source>
</evidence>
<reference evidence="1 2" key="1">
    <citation type="journal article" date="2018" name="IMA Fungus">
        <title>IMA Genome-F 9: Draft genome sequence of Annulohypoxylon stygium, Aspergillus mulundensis, Berkeleyomyces basicola (syn. Thielaviopsis basicola), Ceratocystis smalleyi, two Cercospora beticola strains, Coleophoma cylindrospora, Fusarium fracticaudum, Phialophora cf. hyalina, and Morchella septimelata.</title>
        <authorList>
            <person name="Wingfield B.D."/>
            <person name="Bills G.F."/>
            <person name="Dong Y."/>
            <person name="Huang W."/>
            <person name="Nel W.J."/>
            <person name="Swalarsk-Parry B.S."/>
            <person name="Vaghefi N."/>
            <person name="Wilken P.M."/>
            <person name="An Z."/>
            <person name="de Beer Z.W."/>
            <person name="De Vos L."/>
            <person name="Chen L."/>
            <person name="Duong T.A."/>
            <person name="Gao Y."/>
            <person name="Hammerbacher A."/>
            <person name="Kikkert J.R."/>
            <person name="Li Y."/>
            <person name="Li H."/>
            <person name="Li K."/>
            <person name="Li Q."/>
            <person name="Liu X."/>
            <person name="Ma X."/>
            <person name="Naidoo K."/>
            <person name="Pethybridge S.J."/>
            <person name="Sun J."/>
            <person name="Steenkamp E.T."/>
            <person name="van der Nest M.A."/>
            <person name="van Wyk S."/>
            <person name="Wingfield M.J."/>
            <person name="Xiong C."/>
            <person name="Yue Q."/>
            <person name="Zhang X."/>
        </authorList>
    </citation>
    <scope>NUCLEOTIDE SEQUENCE [LARGE SCALE GENOMIC DNA]</scope>
    <source>
        <strain evidence="1 2">BP 5553</strain>
    </source>
</reference>
<gene>
    <name evidence="1" type="ORF">BP5553_05555</name>
</gene>
<proteinExistence type="predicted"/>
<dbReference type="AlphaFoldDB" id="A0A370TRG4"/>
<evidence type="ECO:0000313" key="1">
    <source>
        <dbReference type="EMBL" id="RDL38122.1"/>
    </source>
</evidence>
<dbReference type="Proteomes" id="UP000254866">
    <property type="component" value="Unassembled WGS sequence"/>
</dbReference>
<organism evidence="1 2">
    <name type="scientific">Venustampulla echinocandica</name>
    <dbReference type="NCBI Taxonomy" id="2656787"/>
    <lineage>
        <taxon>Eukaryota</taxon>
        <taxon>Fungi</taxon>
        <taxon>Dikarya</taxon>
        <taxon>Ascomycota</taxon>
        <taxon>Pezizomycotina</taxon>
        <taxon>Leotiomycetes</taxon>
        <taxon>Helotiales</taxon>
        <taxon>Pleuroascaceae</taxon>
        <taxon>Venustampulla</taxon>
    </lineage>
</organism>
<evidence type="ECO:0008006" key="3">
    <source>
        <dbReference type="Google" id="ProtNLM"/>
    </source>
</evidence>
<dbReference type="OrthoDB" id="5371016at2759"/>
<dbReference type="RefSeq" id="XP_031870778.1">
    <property type="nucleotide sequence ID" value="XM_032014178.1"/>
</dbReference>